<name>A0A2N3RNP2_9XANT</name>
<evidence type="ECO:0000256" key="8">
    <source>
        <dbReference type="ARBA" id="ARBA00023235"/>
    </source>
</evidence>
<proteinExistence type="inferred from homology"/>
<comment type="subunit">
    <text evidence="10">Homodimer.</text>
</comment>
<comment type="cofactor">
    <cofactor evidence="2 10">
        <name>NAD(+)</name>
        <dbReference type="ChEBI" id="CHEBI:57540"/>
    </cofactor>
</comment>
<evidence type="ECO:0000256" key="1">
    <source>
        <dbReference type="ARBA" id="ARBA00000083"/>
    </source>
</evidence>
<dbReference type="UniPathway" id="UPA00214"/>
<comment type="catalytic activity">
    <reaction evidence="1 10">
        <text>UDP-alpha-D-glucose = UDP-alpha-D-galactose</text>
        <dbReference type="Rhea" id="RHEA:22168"/>
        <dbReference type="ChEBI" id="CHEBI:58885"/>
        <dbReference type="ChEBI" id="CHEBI:66914"/>
        <dbReference type="EC" id="5.1.3.2"/>
    </reaction>
</comment>
<keyword evidence="15" id="KW-1185">Reference proteome</keyword>
<keyword evidence="7 10" id="KW-0520">NAD</keyword>
<comment type="pathway">
    <text evidence="3 10">Carbohydrate metabolism; galactose metabolism.</text>
</comment>
<dbReference type="Pfam" id="PF01370">
    <property type="entry name" value="Epimerase"/>
    <property type="match status" value="1"/>
</dbReference>
<dbReference type="Gene3D" id="3.40.50.720">
    <property type="entry name" value="NAD(P)-binding Rossmann-like Domain"/>
    <property type="match status" value="1"/>
</dbReference>
<dbReference type="Proteomes" id="UP000233720">
    <property type="component" value="Unassembled WGS sequence"/>
</dbReference>
<evidence type="ECO:0000313" key="14">
    <source>
        <dbReference type="Proteomes" id="UP000233720"/>
    </source>
</evidence>
<protein>
    <recommendedName>
        <fullName evidence="6 10">UDP-glucose 4-epimerase</fullName>
        <ecNumber evidence="5 10">5.1.3.2</ecNumber>
    </recommendedName>
</protein>
<organism evidence="12 14">
    <name type="scientific">Xanthomonas prunicola</name>
    <dbReference type="NCBI Taxonomy" id="2053930"/>
    <lineage>
        <taxon>Bacteria</taxon>
        <taxon>Pseudomonadati</taxon>
        <taxon>Pseudomonadota</taxon>
        <taxon>Gammaproteobacteria</taxon>
        <taxon>Lysobacterales</taxon>
        <taxon>Lysobacteraceae</taxon>
        <taxon>Xanthomonas</taxon>
    </lineage>
</organism>
<reference evidence="14 15" key="1">
    <citation type="submission" date="2017-11" db="EMBL/GenBank/DDBJ databases">
        <title>Xanthomonas prunicola sp. nov., a novel pathogen that affects nectarine (Prunus persica var. nectarine) trees.</title>
        <authorList>
            <person name="Lopez M."/>
            <person name="Lopez-Soriano P."/>
            <person name="Garita-Cambronero J."/>
            <person name="Beltran C."/>
            <person name="Taghouti G."/>
            <person name="Portier P."/>
            <person name="Cubero J."/>
            <person name="Fischer-Le Saux M."/>
            <person name="Marco-Noales E."/>
        </authorList>
    </citation>
    <scope>NUCLEOTIDE SEQUENCE [LARGE SCALE GENOMIC DNA]</scope>
    <source>
        <strain evidence="12 14">CFBP8353</strain>
        <strain evidence="13 15">CFBP8354</strain>
    </source>
</reference>
<evidence type="ECO:0000256" key="6">
    <source>
        <dbReference type="ARBA" id="ARBA00018569"/>
    </source>
</evidence>
<dbReference type="EC" id="5.1.3.2" evidence="5 10"/>
<evidence type="ECO:0000259" key="11">
    <source>
        <dbReference type="Pfam" id="PF01370"/>
    </source>
</evidence>
<evidence type="ECO:0000256" key="10">
    <source>
        <dbReference type="RuleBase" id="RU366046"/>
    </source>
</evidence>
<evidence type="ECO:0000256" key="2">
    <source>
        <dbReference type="ARBA" id="ARBA00001911"/>
    </source>
</evidence>
<dbReference type="Proteomes" id="UP000233748">
    <property type="component" value="Unassembled WGS sequence"/>
</dbReference>
<dbReference type="InterPro" id="IPR005886">
    <property type="entry name" value="UDP_G4E"/>
</dbReference>
<evidence type="ECO:0000256" key="4">
    <source>
        <dbReference type="ARBA" id="ARBA00007637"/>
    </source>
</evidence>
<dbReference type="EMBL" id="PHKW01000001">
    <property type="protein sequence ID" value="PKV18375.1"/>
    <property type="molecule type" value="Genomic_DNA"/>
</dbReference>
<dbReference type="EMBL" id="PHKV01000001">
    <property type="protein sequence ID" value="PKV14094.1"/>
    <property type="molecule type" value="Genomic_DNA"/>
</dbReference>
<dbReference type="OrthoDB" id="9803010at2"/>
<dbReference type="InterPro" id="IPR001509">
    <property type="entry name" value="Epimerase_deHydtase"/>
</dbReference>
<evidence type="ECO:0000256" key="5">
    <source>
        <dbReference type="ARBA" id="ARBA00013189"/>
    </source>
</evidence>
<dbReference type="PANTHER" id="PTHR43725">
    <property type="entry name" value="UDP-GLUCOSE 4-EPIMERASE"/>
    <property type="match status" value="1"/>
</dbReference>
<gene>
    <name evidence="12" type="primary">galE</name>
    <name evidence="12" type="ORF">XpruCFBP8353_03110</name>
    <name evidence="13" type="ORF">XpruCFBP8354_03110</name>
</gene>
<evidence type="ECO:0000256" key="9">
    <source>
        <dbReference type="ARBA" id="ARBA00023277"/>
    </source>
</evidence>
<dbReference type="InterPro" id="IPR036291">
    <property type="entry name" value="NAD(P)-bd_dom_sf"/>
</dbReference>
<evidence type="ECO:0000256" key="7">
    <source>
        <dbReference type="ARBA" id="ARBA00023027"/>
    </source>
</evidence>
<evidence type="ECO:0000313" key="13">
    <source>
        <dbReference type="EMBL" id="PKV18375.1"/>
    </source>
</evidence>
<dbReference type="NCBIfam" id="TIGR01179">
    <property type="entry name" value="galE"/>
    <property type="match status" value="1"/>
</dbReference>
<dbReference type="Gene3D" id="3.90.25.10">
    <property type="entry name" value="UDP-galactose 4-epimerase, domain 1"/>
    <property type="match status" value="1"/>
</dbReference>
<sequence length="325" mass="35363">MWDILVCGGAGYIGSHMSHWLAEQGHVVTVLDNLSTGHREAVKWGEFIHADLLDEASLARAFDKRRYDVVMHFAATSLVAASVDEPFPTYQNNVTGTLNLLAQMRRRGVEKLVFSSTAAVFGQSPVALIDEHQPMHPITPYGASKLMVERILADAYAAYGLSSVVLRYFNAAGALAEHGIGEAHPCETHLIPNALRAAAGKAPPLKVYGADYPTADGTCIRDYVHVQDLARAHALAVSLLECSPGAHDFNLGSEQGYSVMDVVAAAEQVVGRPVPFELVGRRPGDPARLVASSAKARQVLGWERSWQDMSAIIDSAWRWHRTQPF</sequence>
<dbReference type="SUPFAM" id="SSF51735">
    <property type="entry name" value="NAD(P)-binding Rossmann-fold domains"/>
    <property type="match status" value="1"/>
</dbReference>
<dbReference type="PANTHER" id="PTHR43725:SF53">
    <property type="entry name" value="UDP-ARABINOSE 4-EPIMERASE 1"/>
    <property type="match status" value="1"/>
</dbReference>
<comment type="caution">
    <text evidence="12">The sequence shown here is derived from an EMBL/GenBank/DDBJ whole genome shotgun (WGS) entry which is preliminary data.</text>
</comment>
<keyword evidence="9 10" id="KW-0119">Carbohydrate metabolism</keyword>
<evidence type="ECO:0000313" key="12">
    <source>
        <dbReference type="EMBL" id="PKV14094.1"/>
    </source>
</evidence>
<accession>A0A2N3RNP2</accession>
<dbReference type="CDD" id="cd05247">
    <property type="entry name" value="UDP_G4E_1_SDR_e"/>
    <property type="match status" value="1"/>
</dbReference>
<dbReference type="GO" id="GO:0003978">
    <property type="term" value="F:UDP-glucose 4-epimerase activity"/>
    <property type="evidence" value="ECO:0007669"/>
    <property type="project" value="UniProtKB-UniRule"/>
</dbReference>
<evidence type="ECO:0000256" key="3">
    <source>
        <dbReference type="ARBA" id="ARBA00004947"/>
    </source>
</evidence>
<feature type="domain" description="NAD-dependent epimerase/dehydratase" evidence="11">
    <location>
        <begin position="4"/>
        <end position="252"/>
    </location>
</feature>
<evidence type="ECO:0000313" key="15">
    <source>
        <dbReference type="Proteomes" id="UP000233748"/>
    </source>
</evidence>
<dbReference type="GO" id="GO:0006012">
    <property type="term" value="P:galactose metabolic process"/>
    <property type="evidence" value="ECO:0007669"/>
    <property type="project" value="UniProtKB-UniPathway"/>
</dbReference>
<dbReference type="RefSeq" id="WP_101361869.1">
    <property type="nucleotide sequence ID" value="NZ_PHKV01000001.1"/>
</dbReference>
<comment type="similarity">
    <text evidence="4 10">Belongs to the NAD(P)-dependent epimerase/dehydratase family.</text>
</comment>
<keyword evidence="8 10" id="KW-0413">Isomerase</keyword>
<dbReference type="AlphaFoldDB" id="A0A2N3RNP2"/>